<dbReference type="Pfam" id="PF07728">
    <property type="entry name" value="AAA_5"/>
    <property type="match status" value="1"/>
</dbReference>
<sequence>MTALGKALGTIDGVADEGDLRPPDFDEISLEGSCDPITLPDGRQIFPPMLHGAPVHEIASGLLDHDNPSRSKFLRLVGPPGTGKSQVARLIAYYRWTNAGRDVEDRAGTPFYGLVELQPGPSSDEFFFRYDYVPLRDGSVSMVDAAFVQAMRNGWLVVIDEVNTARDVALLSINATLDGRLSLYLPATGETVVAQPGFGVLLSYNPGLVGATDIPDAWRSRFPATLEVTSNWTGLRELGVDEQLVKAAKWLDGRRLAGDDGLVWTPQFRDIEALWDMTRRVGTRAGLALFMSNLHEQVETGAIQQEEAASVCRMLDMAGFGSLRVAETSAIANLNGYPRAVTT</sequence>
<evidence type="ECO:0000259" key="1">
    <source>
        <dbReference type="Pfam" id="PF07728"/>
    </source>
</evidence>
<feature type="domain" description="ATPase dynein-related AAA" evidence="1">
    <location>
        <begin position="76"/>
        <end position="222"/>
    </location>
</feature>
<keyword evidence="3" id="KW-1185">Reference proteome</keyword>
<evidence type="ECO:0000313" key="2">
    <source>
        <dbReference type="EMBL" id="MDW5593003.1"/>
    </source>
</evidence>
<dbReference type="SUPFAM" id="SSF52540">
    <property type="entry name" value="P-loop containing nucleoside triphosphate hydrolases"/>
    <property type="match status" value="1"/>
</dbReference>
<organism evidence="2 3">
    <name type="scientific">Conexibacter stalactiti</name>
    <dbReference type="NCBI Taxonomy" id="1940611"/>
    <lineage>
        <taxon>Bacteria</taxon>
        <taxon>Bacillati</taxon>
        <taxon>Actinomycetota</taxon>
        <taxon>Thermoleophilia</taxon>
        <taxon>Solirubrobacterales</taxon>
        <taxon>Conexibacteraceae</taxon>
        <taxon>Conexibacter</taxon>
    </lineage>
</organism>
<dbReference type="RefSeq" id="WP_318595264.1">
    <property type="nucleotide sequence ID" value="NZ_JAWSTH010000002.1"/>
</dbReference>
<dbReference type="InterPro" id="IPR027417">
    <property type="entry name" value="P-loop_NTPase"/>
</dbReference>
<accession>A0ABU4HI69</accession>
<dbReference type="Gene3D" id="3.40.50.300">
    <property type="entry name" value="P-loop containing nucleotide triphosphate hydrolases"/>
    <property type="match status" value="1"/>
</dbReference>
<comment type="caution">
    <text evidence="2">The sequence shown here is derived from an EMBL/GenBank/DDBJ whole genome shotgun (WGS) entry which is preliminary data.</text>
</comment>
<gene>
    <name evidence="2" type="ORF">R7226_01550</name>
</gene>
<evidence type="ECO:0000313" key="3">
    <source>
        <dbReference type="Proteomes" id="UP001284601"/>
    </source>
</evidence>
<protein>
    <submittedName>
        <fullName evidence="2">AAA family ATPase</fullName>
    </submittedName>
</protein>
<name>A0ABU4HI69_9ACTN</name>
<dbReference type="EMBL" id="JAWSTH010000002">
    <property type="protein sequence ID" value="MDW5593003.1"/>
    <property type="molecule type" value="Genomic_DNA"/>
</dbReference>
<reference evidence="2 3" key="2">
    <citation type="submission" date="2023-10" db="EMBL/GenBank/DDBJ databases">
        <authorList>
            <person name="Han X.F."/>
        </authorList>
    </citation>
    <scope>NUCLEOTIDE SEQUENCE [LARGE SCALE GENOMIC DNA]</scope>
    <source>
        <strain evidence="2 3">KCTC 39840</strain>
    </source>
</reference>
<dbReference type="InterPro" id="IPR011704">
    <property type="entry name" value="ATPase_dyneun-rel_AAA"/>
</dbReference>
<reference evidence="3" key="1">
    <citation type="submission" date="2023-07" db="EMBL/GenBank/DDBJ databases">
        <title>Conexibacter stalactiti sp. nov., isolated from stalactites in a lava cave and emended description of the genus Conexibacter.</title>
        <authorList>
            <person name="Lee S.D."/>
        </authorList>
    </citation>
    <scope>NUCLEOTIDE SEQUENCE [LARGE SCALE GENOMIC DNA]</scope>
    <source>
        <strain evidence="3">KCTC 39840</strain>
    </source>
</reference>
<proteinExistence type="predicted"/>
<dbReference type="Proteomes" id="UP001284601">
    <property type="component" value="Unassembled WGS sequence"/>
</dbReference>